<evidence type="ECO:0000256" key="1">
    <source>
        <dbReference type="ARBA" id="ARBA00004123"/>
    </source>
</evidence>
<dbReference type="CDD" id="cd19186">
    <property type="entry name" value="SET_Suv4-20"/>
    <property type="match status" value="1"/>
</dbReference>
<evidence type="ECO:0000256" key="10">
    <source>
        <dbReference type="ARBA" id="ARBA00023015"/>
    </source>
</evidence>
<feature type="domain" description="SET" evidence="17">
    <location>
        <begin position="123"/>
        <end position="234"/>
    </location>
</feature>
<comment type="catalytic activity">
    <reaction evidence="14">
        <text>N(6),N(6)-dimethyl-L-lysyl(20)-[histone H4] + S-adenosyl-L-methionine = N(6),N(6),N(6)-trimethyl-L-lysyl(20)-[histone H4] + S-adenosyl-L-homocysteine + H(+)</text>
        <dbReference type="Rhea" id="RHEA:61992"/>
        <dbReference type="Rhea" id="RHEA-COMP:15556"/>
        <dbReference type="Rhea" id="RHEA-COMP:15998"/>
        <dbReference type="ChEBI" id="CHEBI:15378"/>
        <dbReference type="ChEBI" id="CHEBI:57856"/>
        <dbReference type="ChEBI" id="CHEBI:59789"/>
        <dbReference type="ChEBI" id="CHEBI:61961"/>
        <dbReference type="ChEBI" id="CHEBI:61976"/>
    </reaction>
</comment>
<dbReference type="InterPro" id="IPR039977">
    <property type="entry name" value="Suv4-20/Set9"/>
</dbReference>
<dbReference type="InterPro" id="IPR044426">
    <property type="entry name" value="Suv4-20_SET"/>
</dbReference>
<keyword evidence="11" id="KW-0804">Transcription</keyword>
<dbReference type="OMA" id="HTIDIPS"/>
<dbReference type="PROSITE" id="PS50280">
    <property type="entry name" value="SET"/>
    <property type="match status" value="1"/>
</dbReference>
<evidence type="ECO:0000256" key="3">
    <source>
        <dbReference type="ARBA" id="ARBA00012188"/>
    </source>
</evidence>
<evidence type="ECO:0000256" key="7">
    <source>
        <dbReference type="ARBA" id="ARBA00022679"/>
    </source>
</evidence>
<gene>
    <name evidence="18" type="ORF">L798_12544</name>
</gene>
<dbReference type="SUPFAM" id="SSF82199">
    <property type="entry name" value="SET domain"/>
    <property type="match status" value="1"/>
</dbReference>
<dbReference type="Proteomes" id="UP000027135">
    <property type="component" value="Unassembled WGS sequence"/>
</dbReference>
<dbReference type="GO" id="GO:0140941">
    <property type="term" value="F:histone H4K20me methyltransferase activity"/>
    <property type="evidence" value="ECO:0007669"/>
    <property type="project" value="UniProtKB-EC"/>
</dbReference>
<dbReference type="OrthoDB" id="6627536at2759"/>
<dbReference type="EC" id="2.1.1.362" evidence="3"/>
<keyword evidence="10" id="KW-0805">Transcription regulation</keyword>
<feature type="region of interest" description="Disordered" evidence="16">
    <location>
        <begin position="388"/>
        <end position="476"/>
    </location>
</feature>
<keyword evidence="12" id="KW-0539">Nucleus</keyword>
<dbReference type="InterPro" id="IPR041938">
    <property type="entry name" value="Hist-Lys_N-MTase_N"/>
</dbReference>
<feature type="region of interest" description="Disordered" evidence="16">
    <location>
        <begin position="281"/>
        <end position="314"/>
    </location>
</feature>
<evidence type="ECO:0000256" key="12">
    <source>
        <dbReference type="ARBA" id="ARBA00023242"/>
    </source>
</evidence>
<evidence type="ECO:0000256" key="13">
    <source>
        <dbReference type="ARBA" id="ARBA00051837"/>
    </source>
</evidence>
<evidence type="ECO:0000256" key="16">
    <source>
        <dbReference type="SAM" id="MobiDB-lite"/>
    </source>
</evidence>
<keyword evidence="4" id="KW-0158">Chromosome</keyword>
<evidence type="ECO:0000313" key="18">
    <source>
        <dbReference type="EMBL" id="KDR13435.1"/>
    </source>
</evidence>
<dbReference type="FunFam" id="2.170.270.10:FF:000006">
    <property type="entry name" value="Histone-lysine N-methyltransferase"/>
    <property type="match status" value="1"/>
</dbReference>
<keyword evidence="9" id="KW-0156">Chromatin regulator</keyword>
<protein>
    <recommendedName>
        <fullName evidence="15">Histone-lysine N-methyltransferase Suv4-20</fullName>
        <ecNumber evidence="3">2.1.1.362</ecNumber>
    </recommendedName>
</protein>
<dbReference type="FunFam" id="1.10.10.1700:FF:000001">
    <property type="entry name" value="Histone-lysine N-methyltransferase"/>
    <property type="match status" value="1"/>
</dbReference>
<evidence type="ECO:0000256" key="6">
    <source>
        <dbReference type="ARBA" id="ARBA00022603"/>
    </source>
</evidence>
<dbReference type="Gene3D" id="1.10.10.1700">
    <property type="entry name" value="Histone-lysine N-methyltransferase"/>
    <property type="match status" value="1"/>
</dbReference>
<evidence type="ECO:0000256" key="4">
    <source>
        <dbReference type="ARBA" id="ARBA00022454"/>
    </source>
</evidence>
<dbReference type="eggNOG" id="KOG2589">
    <property type="taxonomic scope" value="Eukaryota"/>
</dbReference>
<dbReference type="PANTHER" id="PTHR12977:SF4">
    <property type="entry name" value="HISTONE-LYSINE N-METHYLTRANSFERASE KMT5B"/>
    <property type="match status" value="1"/>
</dbReference>
<dbReference type="GO" id="GO:0005634">
    <property type="term" value="C:nucleus"/>
    <property type="evidence" value="ECO:0007669"/>
    <property type="project" value="UniProtKB-SubCell"/>
</dbReference>
<dbReference type="GO" id="GO:0032259">
    <property type="term" value="P:methylation"/>
    <property type="evidence" value="ECO:0007669"/>
    <property type="project" value="UniProtKB-KW"/>
</dbReference>
<dbReference type="InterPro" id="IPR001214">
    <property type="entry name" value="SET_dom"/>
</dbReference>
<dbReference type="FunCoup" id="A0A067R2Z5">
    <property type="interactions" value="252"/>
</dbReference>
<dbReference type="InterPro" id="IPR046341">
    <property type="entry name" value="SET_dom_sf"/>
</dbReference>
<evidence type="ECO:0000256" key="5">
    <source>
        <dbReference type="ARBA" id="ARBA00022491"/>
    </source>
</evidence>
<dbReference type="PROSITE" id="PS51570">
    <property type="entry name" value="SAM_MT43_SUVAR420_2"/>
    <property type="match status" value="1"/>
</dbReference>
<evidence type="ECO:0000256" key="8">
    <source>
        <dbReference type="ARBA" id="ARBA00022691"/>
    </source>
</evidence>
<evidence type="ECO:0000256" key="15">
    <source>
        <dbReference type="ARBA" id="ARBA00071597"/>
    </source>
</evidence>
<keyword evidence="5" id="KW-0678">Repressor</keyword>
<feature type="compositionally biased region" description="Low complexity" evidence="16">
    <location>
        <begin position="299"/>
        <end position="314"/>
    </location>
</feature>
<feature type="region of interest" description="Disordered" evidence="16">
    <location>
        <begin position="1"/>
        <end position="26"/>
    </location>
</feature>
<dbReference type="GO" id="GO:0005694">
    <property type="term" value="C:chromosome"/>
    <property type="evidence" value="ECO:0007669"/>
    <property type="project" value="UniProtKB-SubCell"/>
</dbReference>
<feature type="region of interest" description="Disordered" evidence="16">
    <location>
        <begin position="786"/>
        <end position="826"/>
    </location>
</feature>
<dbReference type="AlphaFoldDB" id="A0A067R2Z5"/>
<keyword evidence="8" id="KW-0949">S-adenosyl-L-methionine</keyword>
<dbReference type="Gene3D" id="2.170.270.10">
    <property type="entry name" value="SET domain"/>
    <property type="match status" value="1"/>
</dbReference>
<dbReference type="SMART" id="SM00317">
    <property type="entry name" value="SET"/>
    <property type="match status" value="1"/>
</dbReference>
<dbReference type="InParanoid" id="A0A067R2Z5"/>
<evidence type="ECO:0000259" key="17">
    <source>
        <dbReference type="PROSITE" id="PS50280"/>
    </source>
</evidence>
<comment type="catalytic activity">
    <reaction evidence="13">
        <text>N(6)-methyl-L-lysyl(20)-[histone H4] + S-adenosyl-L-methionine = N(6),N(6)-dimethyl-L-lysyl(20)-[histone H4] + S-adenosyl-L-homocysteine + H(+)</text>
        <dbReference type="Rhea" id="RHEA:60348"/>
        <dbReference type="Rhea" id="RHEA-COMP:15555"/>
        <dbReference type="Rhea" id="RHEA-COMP:15556"/>
        <dbReference type="ChEBI" id="CHEBI:15378"/>
        <dbReference type="ChEBI" id="CHEBI:57856"/>
        <dbReference type="ChEBI" id="CHEBI:59789"/>
        <dbReference type="ChEBI" id="CHEBI:61929"/>
        <dbReference type="ChEBI" id="CHEBI:61976"/>
        <dbReference type="EC" id="2.1.1.362"/>
    </reaction>
</comment>
<evidence type="ECO:0000256" key="11">
    <source>
        <dbReference type="ARBA" id="ARBA00023163"/>
    </source>
</evidence>
<sequence length="860" mass="97494">MMVVDSAPRHSFHKMQPTGMTPKELSENDDLATSLVLDPHLGFVTHKMNVRYRPLKANKEELKSIIEEFIVTQDYDKAYNHLISGEWIPRGPHTKTKQQQQRLGEHIYRYLRVFDRDSGFIIEPCYRYSLEGQKGAKISATRKWYKNEKISCLVGCIAELSEEEETMLLHPGKNDFSVMYSCRKNCAQLWLGPAAFINHDCRANCKFVATGRDTACVKVLRDIEVGEEITCFYGEDFFGDGNGYCECETCERRSTGAFGKGKSKNDELNCGYRLRETDNRLNRTKHRQPSSLKSDYKSLSENNPSSRSSSAGSDIKSIMAPLSMKELRQKGLTKYDAELLIAQGCKFSDIDDDHGTRKATAEKIFSGQDNMCVQNGERPGRERLCRGVRSEMSRNNCTDNKPRRTGVGTKSGRLPRRLPGKREKPVQLNEEEDDDDISLSSLMNRGSTVLLDDTRSNSSSVGSEQKEDLCSESDHSSASSVLTEGIMLRNHKRLNEPLIESLAMMKEKVNNLNTNRNNCSGQLLELKDDEISRRSQEKIDQVEQMSVKESGKSAVVFEILDDQCKDRCKNLNSKLELLAAKQDKQLPERNSNGQFVRKIVNGKLEKCWDHHLRRVTTSRRTSSTVSGFLKHSRGVGSRNVNGMMSRLDDGKVGDTAPTVIGERTKDVYEFDDKDDCDMEEPRLLRRSRIGFPSSTKTSLNGSWNAAENIPKNDSIESTDSFGERDRSIFYASQTTTPSKGNESGGRLKLTLRMKRSPVLDEVIESGNSFSEDSYEPEYEVLRVEGVGNENHLQNKHRKKRHKSKDREKRHRRETLQEEPGGFYSSMVHPPMKRLRLIFGNETHTIDIPSTATSKTLVKSA</sequence>
<evidence type="ECO:0000256" key="9">
    <source>
        <dbReference type="ARBA" id="ARBA00022853"/>
    </source>
</evidence>
<dbReference type="PANTHER" id="PTHR12977">
    <property type="entry name" value="SUPPRESSOR OF VARIEGATION 4-20-RELATED"/>
    <property type="match status" value="1"/>
</dbReference>
<feature type="compositionally biased region" description="Basic residues" evidence="16">
    <location>
        <begin position="793"/>
        <end position="812"/>
    </location>
</feature>
<evidence type="ECO:0000313" key="19">
    <source>
        <dbReference type="Proteomes" id="UP000027135"/>
    </source>
</evidence>
<accession>A0A067R2Z5</accession>
<organism evidence="18 19">
    <name type="scientific">Zootermopsis nevadensis</name>
    <name type="common">Dampwood termite</name>
    <dbReference type="NCBI Taxonomy" id="136037"/>
    <lineage>
        <taxon>Eukaryota</taxon>
        <taxon>Metazoa</taxon>
        <taxon>Ecdysozoa</taxon>
        <taxon>Arthropoda</taxon>
        <taxon>Hexapoda</taxon>
        <taxon>Insecta</taxon>
        <taxon>Pterygota</taxon>
        <taxon>Neoptera</taxon>
        <taxon>Polyneoptera</taxon>
        <taxon>Dictyoptera</taxon>
        <taxon>Blattodea</taxon>
        <taxon>Blattoidea</taxon>
        <taxon>Termitoidae</taxon>
        <taxon>Termopsidae</taxon>
        <taxon>Zootermopsis</taxon>
    </lineage>
</organism>
<reference evidence="18 19" key="1">
    <citation type="journal article" date="2014" name="Nat. Commun.">
        <title>Molecular traces of alternative social organization in a termite genome.</title>
        <authorList>
            <person name="Terrapon N."/>
            <person name="Li C."/>
            <person name="Robertson H.M."/>
            <person name="Ji L."/>
            <person name="Meng X."/>
            <person name="Booth W."/>
            <person name="Chen Z."/>
            <person name="Childers C.P."/>
            <person name="Glastad K.M."/>
            <person name="Gokhale K."/>
            <person name="Gowin J."/>
            <person name="Gronenberg W."/>
            <person name="Hermansen R.A."/>
            <person name="Hu H."/>
            <person name="Hunt B.G."/>
            <person name="Huylmans A.K."/>
            <person name="Khalil S.M."/>
            <person name="Mitchell R.D."/>
            <person name="Munoz-Torres M.C."/>
            <person name="Mustard J.A."/>
            <person name="Pan H."/>
            <person name="Reese J.T."/>
            <person name="Scharf M.E."/>
            <person name="Sun F."/>
            <person name="Vogel H."/>
            <person name="Xiao J."/>
            <person name="Yang W."/>
            <person name="Yang Z."/>
            <person name="Yang Z."/>
            <person name="Zhou J."/>
            <person name="Zhu J."/>
            <person name="Brent C.S."/>
            <person name="Elsik C.G."/>
            <person name="Goodisman M.A."/>
            <person name="Liberles D.A."/>
            <person name="Roe R.M."/>
            <person name="Vargo E.L."/>
            <person name="Vilcinskas A."/>
            <person name="Wang J."/>
            <person name="Bornberg-Bauer E."/>
            <person name="Korb J."/>
            <person name="Zhang G."/>
            <person name="Liebig J."/>
        </authorList>
    </citation>
    <scope>NUCLEOTIDE SEQUENCE [LARGE SCALE GENOMIC DNA]</scope>
    <source>
        <tissue evidence="18">Whole organism</tissue>
    </source>
</reference>
<comment type="subcellular location">
    <subcellularLocation>
        <location evidence="2">Chromosome</location>
    </subcellularLocation>
    <subcellularLocation>
        <location evidence="1">Nucleus</location>
    </subcellularLocation>
</comment>
<dbReference type="Pfam" id="PF00856">
    <property type="entry name" value="SET"/>
    <property type="match status" value="1"/>
</dbReference>
<dbReference type="STRING" id="136037.A0A067R2Z5"/>
<keyword evidence="6 18" id="KW-0489">Methyltransferase</keyword>
<dbReference type="EMBL" id="KK852945">
    <property type="protein sequence ID" value="KDR13435.1"/>
    <property type="molecule type" value="Genomic_DNA"/>
</dbReference>
<feature type="compositionally biased region" description="Basic and acidic residues" evidence="16">
    <location>
        <begin position="464"/>
        <end position="475"/>
    </location>
</feature>
<keyword evidence="7 18" id="KW-0808">Transferase</keyword>
<name>A0A067R2Z5_ZOONE</name>
<evidence type="ECO:0000256" key="14">
    <source>
        <dbReference type="ARBA" id="ARBA00052814"/>
    </source>
</evidence>
<feature type="region of interest" description="Disordered" evidence="16">
    <location>
        <begin position="636"/>
        <end position="657"/>
    </location>
</feature>
<dbReference type="InterPro" id="IPR025790">
    <property type="entry name" value="Suv4-20_animal"/>
</dbReference>
<proteinExistence type="predicted"/>
<keyword evidence="19" id="KW-1185">Reference proteome</keyword>
<evidence type="ECO:0000256" key="2">
    <source>
        <dbReference type="ARBA" id="ARBA00004286"/>
    </source>
</evidence>
<feature type="compositionally biased region" description="Polar residues" evidence="16">
    <location>
        <begin position="438"/>
        <end position="447"/>
    </location>
</feature>